<feature type="domain" description="Deacetylase sirtuin-type" evidence="4">
    <location>
        <begin position="1"/>
        <end position="285"/>
    </location>
</feature>
<keyword evidence="3" id="KW-0862">Zinc</keyword>
<comment type="caution">
    <text evidence="3">Lacks conserved residue(s) required for the propagation of feature annotation.</text>
</comment>
<dbReference type="Gene3D" id="3.30.1600.10">
    <property type="entry name" value="SIR2/SIRT2 'Small Domain"/>
    <property type="match status" value="1"/>
</dbReference>
<evidence type="ECO:0000256" key="2">
    <source>
        <dbReference type="ARBA" id="ARBA00023027"/>
    </source>
</evidence>
<dbReference type="STRING" id="35760.BCHO_0143"/>
<keyword evidence="1" id="KW-0808">Transferase</keyword>
<dbReference type="eggNOG" id="COG0846">
    <property type="taxonomic scope" value="Bacteria"/>
</dbReference>
<dbReference type="InterPro" id="IPR026591">
    <property type="entry name" value="Sirtuin_cat_small_dom_sf"/>
</dbReference>
<dbReference type="InterPro" id="IPR029035">
    <property type="entry name" value="DHS-like_NAD/FAD-binding_dom"/>
</dbReference>
<feature type="binding site" evidence="3">
    <location>
        <position position="183"/>
    </location>
    <ligand>
        <name>Zn(2+)</name>
        <dbReference type="ChEBI" id="CHEBI:29105"/>
    </ligand>
</feature>
<dbReference type="AlphaFoldDB" id="A0A087AH13"/>
<evidence type="ECO:0000259" key="4">
    <source>
        <dbReference type="PROSITE" id="PS50305"/>
    </source>
</evidence>
<gene>
    <name evidence="5" type="ORF">BCHO_0143</name>
</gene>
<dbReference type="PROSITE" id="PS50305">
    <property type="entry name" value="SIRTUIN"/>
    <property type="match status" value="1"/>
</dbReference>
<dbReference type="Gene3D" id="3.40.50.1220">
    <property type="entry name" value="TPP-binding domain"/>
    <property type="match status" value="1"/>
</dbReference>
<feature type="binding site" evidence="3">
    <location>
        <position position="145"/>
    </location>
    <ligand>
        <name>Zn(2+)</name>
        <dbReference type="ChEBI" id="CHEBI:29105"/>
    </ligand>
</feature>
<keyword evidence="6" id="KW-1185">Reference proteome</keyword>
<evidence type="ECO:0000256" key="1">
    <source>
        <dbReference type="ARBA" id="ARBA00022679"/>
    </source>
</evidence>
<dbReference type="RefSeq" id="WP_024541502.1">
    <property type="nucleotide sequence ID" value="NZ_JGYU01000002.1"/>
</dbReference>
<dbReference type="GO" id="GO:0046872">
    <property type="term" value="F:metal ion binding"/>
    <property type="evidence" value="ECO:0007669"/>
    <property type="project" value="UniProtKB-KW"/>
</dbReference>
<dbReference type="EMBL" id="JGYU01000002">
    <property type="protein sequence ID" value="KFI58063.1"/>
    <property type="molecule type" value="Genomic_DNA"/>
</dbReference>
<reference evidence="5 6" key="1">
    <citation type="submission" date="2014-03" db="EMBL/GenBank/DDBJ databases">
        <title>Genomics of Bifidobacteria.</title>
        <authorList>
            <person name="Ventura M."/>
            <person name="Milani C."/>
            <person name="Lugli G.A."/>
        </authorList>
    </citation>
    <scope>NUCLEOTIDE SEQUENCE [LARGE SCALE GENOMIC DNA]</scope>
    <source>
        <strain evidence="5 6">LMG 10510</strain>
    </source>
</reference>
<proteinExistence type="predicted"/>
<feature type="binding site" evidence="3">
    <location>
        <position position="141"/>
    </location>
    <ligand>
        <name>Zn(2+)</name>
        <dbReference type="ChEBI" id="CHEBI:29105"/>
    </ligand>
</feature>
<evidence type="ECO:0000256" key="3">
    <source>
        <dbReference type="PROSITE-ProRule" id="PRU00236"/>
    </source>
</evidence>
<keyword evidence="2" id="KW-0520">NAD</keyword>
<dbReference type="InterPro" id="IPR026590">
    <property type="entry name" value="Ssirtuin_cat_dom"/>
</dbReference>
<dbReference type="OrthoDB" id="3192862at2"/>
<dbReference type="GO" id="GO:0016740">
    <property type="term" value="F:transferase activity"/>
    <property type="evidence" value="ECO:0007669"/>
    <property type="project" value="UniProtKB-KW"/>
</dbReference>
<comment type="caution">
    <text evidence="5">The sequence shown here is derived from an EMBL/GenBank/DDBJ whole genome shotgun (WGS) entry which is preliminary data.</text>
</comment>
<dbReference type="Proteomes" id="UP000028995">
    <property type="component" value="Unassembled WGS sequence"/>
</dbReference>
<sequence length="285" mass="32139">MTMERRQHEEVERARDVLAGARRVLIGAGSGLSTAAGLCYGGERFRRHMASFIERYGITDMYSAAFYPFKDEADKWAYWAHHASVNNLEQPALPLYEELYDWAKERDYFVMTTNADSQFAKAGFDPARIFTPQGDYAHIQCARGCDGTVYDAREIFAVIERDTNPGERTRISDPSLIPHCPTCGGPMAMHLRMDESFVQDAQWYAQQRRYVDFVQCGAEQPTVLLELGVGWNTPTWIRLPFERLAQTTGMPLVRMNRDDTAIDPSVTNGIALEGDIAQLLPAVLA</sequence>
<name>A0A087AH13_9BIFI</name>
<evidence type="ECO:0000313" key="5">
    <source>
        <dbReference type="EMBL" id="KFI58063.1"/>
    </source>
</evidence>
<protein>
    <submittedName>
        <fullName evidence="5">SIR2 family protein</fullName>
    </submittedName>
</protein>
<organism evidence="5 6">
    <name type="scientific">Bifidobacterium choerinum</name>
    <dbReference type="NCBI Taxonomy" id="35760"/>
    <lineage>
        <taxon>Bacteria</taxon>
        <taxon>Bacillati</taxon>
        <taxon>Actinomycetota</taxon>
        <taxon>Actinomycetes</taxon>
        <taxon>Bifidobacteriales</taxon>
        <taxon>Bifidobacteriaceae</taxon>
        <taxon>Bifidobacterium</taxon>
    </lineage>
</organism>
<feature type="binding site" evidence="3">
    <location>
        <position position="180"/>
    </location>
    <ligand>
        <name>Zn(2+)</name>
        <dbReference type="ChEBI" id="CHEBI:29105"/>
    </ligand>
</feature>
<evidence type="ECO:0000313" key="6">
    <source>
        <dbReference type="Proteomes" id="UP000028995"/>
    </source>
</evidence>
<keyword evidence="3" id="KW-0479">Metal-binding</keyword>
<accession>A0A087AH13</accession>
<dbReference type="SUPFAM" id="SSF52467">
    <property type="entry name" value="DHS-like NAD/FAD-binding domain"/>
    <property type="match status" value="1"/>
</dbReference>